<dbReference type="FunFam" id="3.40.120.10:FF:000005">
    <property type="entry name" value="Phosphoglucomutase 5"/>
    <property type="match status" value="1"/>
</dbReference>
<evidence type="ECO:0000256" key="4">
    <source>
        <dbReference type="ARBA" id="ARBA00010231"/>
    </source>
</evidence>
<dbReference type="Gene3D" id="3.40.120.10">
    <property type="entry name" value="Alpha-D-Glucose-1,6-Bisphosphate, subunit A, domain 3"/>
    <property type="match status" value="3"/>
</dbReference>
<dbReference type="STRING" id="3635.A0A1U8N2P1"/>
<dbReference type="PROSITE" id="PS00710">
    <property type="entry name" value="PGM_PMM"/>
    <property type="match status" value="1"/>
</dbReference>
<evidence type="ECO:0000256" key="10">
    <source>
        <dbReference type="ARBA" id="ARBA00022640"/>
    </source>
</evidence>
<dbReference type="CDD" id="cd03085">
    <property type="entry name" value="PGM1"/>
    <property type="match status" value="1"/>
</dbReference>
<dbReference type="PANTHER" id="PTHR22573">
    <property type="entry name" value="PHOSPHOHEXOMUTASE FAMILY MEMBER"/>
    <property type="match status" value="1"/>
</dbReference>
<accession>A0A1U8N2P1</accession>
<dbReference type="InterPro" id="IPR005841">
    <property type="entry name" value="Alpha-D-phosphohexomutase_SF"/>
</dbReference>
<evidence type="ECO:0000256" key="11">
    <source>
        <dbReference type="ARBA" id="ARBA00022723"/>
    </source>
</evidence>
<evidence type="ECO:0000256" key="2">
    <source>
        <dbReference type="ARBA" id="ARBA00001946"/>
    </source>
</evidence>
<dbReference type="InterPro" id="IPR016055">
    <property type="entry name" value="A-D-PHexomutase_a/b/a-I/II/III"/>
</dbReference>
<comment type="catalytic activity">
    <reaction evidence="1">
        <text>alpha-D-glucose 1-phosphate = alpha-D-glucose 6-phosphate</text>
        <dbReference type="Rhea" id="RHEA:23536"/>
        <dbReference type="ChEBI" id="CHEBI:58225"/>
        <dbReference type="ChEBI" id="CHEBI:58601"/>
        <dbReference type="EC" id="5.4.2.2"/>
    </reaction>
</comment>
<organism evidence="22 23">
    <name type="scientific">Gossypium hirsutum</name>
    <name type="common">Upland cotton</name>
    <name type="synonym">Gossypium mexicanum</name>
    <dbReference type="NCBI Taxonomy" id="3635"/>
    <lineage>
        <taxon>Eukaryota</taxon>
        <taxon>Viridiplantae</taxon>
        <taxon>Streptophyta</taxon>
        <taxon>Embryophyta</taxon>
        <taxon>Tracheophyta</taxon>
        <taxon>Spermatophyta</taxon>
        <taxon>Magnoliopsida</taxon>
        <taxon>eudicotyledons</taxon>
        <taxon>Gunneridae</taxon>
        <taxon>Pentapetalae</taxon>
        <taxon>rosids</taxon>
        <taxon>malvids</taxon>
        <taxon>Malvales</taxon>
        <taxon>Malvaceae</taxon>
        <taxon>Malvoideae</taxon>
        <taxon>Gossypium</taxon>
    </lineage>
</organism>
<comment type="similarity">
    <text evidence="4">Belongs to the phosphohexose mutase family.</text>
</comment>
<keyword evidence="14" id="KW-0413">Isomerase</keyword>
<dbReference type="AlphaFoldDB" id="A0A1U8N2P1"/>
<dbReference type="InterPro" id="IPR045244">
    <property type="entry name" value="PGM"/>
</dbReference>
<dbReference type="FunFam" id="3.40.120.10:FF:000009">
    <property type="entry name" value="Phosphoglucomutase, cytoplasmic 1"/>
    <property type="match status" value="1"/>
</dbReference>
<feature type="domain" description="Alpha-D-phosphohexomutase alpha/beta/alpha" evidence="19">
    <location>
        <begin position="94"/>
        <end position="233"/>
    </location>
</feature>
<keyword evidence="10" id="KW-0934">Plastid</keyword>
<keyword evidence="13" id="KW-0809">Transit peptide</keyword>
<keyword evidence="15" id="KW-0119">Carbohydrate metabolism</keyword>
<dbReference type="GO" id="GO:0005975">
    <property type="term" value="P:carbohydrate metabolic process"/>
    <property type="evidence" value="ECO:0000318"/>
    <property type="project" value="GO_Central"/>
</dbReference>
<evidence type="ECO:0000256" key="18">
    <source>
        <dbReference type="ARBA" id="ARBA00049409"/>
    </source>
</evidence>
<dbReference type="Pfam" id="PF02878">
    <property type="entry name" value="PGM_PMM_I"/>
    <property type="match status" value="1"/>
</dbReference>
<dbReference type="OrthoDB" id="2291at2759"/>
<evidence type="ECO:0000313" key="22">
    <source>
        <dbReference type="Proteomes" id="UP000818029"/>
    </source>
</evidence>
<comment type="subcellular location">
    <subcellularLocation>
        <location evidence="3">Plastid</location>
        <location evidence="3">Chloroplast</location>
    </subcellularLocation>
</comment>
<sequence length="637" mass="69430">MASCCNSLRLEGFFSSAFKSSKRSSNAIPIPIPSSSFSHLCNHRFPLKSISFSVSRSPSFTIKASSSSSSSSTTIAEPEGIKITSVPTKPIEGQKTGTSGLRKKVKVFMEENYLSNWIQSLFNSLPPEDYKNGVLVLGGDGRYFNREASQIIIKIAAGNGVGKILVGREGILSTPAVSAVIRKRKANGGFIMSASHNPGGPEYDWGIKFNYNSGQPAPESITDKIYGNTLSISKIKMAEIPDVDLSRLGVTKYGNFTVEVIDPVSDYLELMESVFDFQMIKNLLSRSDFSFAFDAMHAVTGAYAKPIFVDKLGARPDSISNGVPLEDFGHGHPDPNLTYAKDLVNIMYSENGPDFGAASDGDGDRNMILGKKFFVTPSDSVAIIAANAQAAIPYFRSGPKGLARSMPTSGALDRVAEKLGLTFFEVPTGWKFFGNLMDAGKLSICGEESFGTGSDHIREKDGIWAVLAWLSIIAYRNKDKKPGEKLVSISDVVKEHWATYGRNFFSRYDYEECESEGANKMIEYLRGLISKSKAGEKYGNYVLQFADDFSYTDPVDGSVASKQGVRFVFTDGSRIIFRLSGTGSAGATVRIYIEQFEPDASKHDMDAQVALKPLIDLALSVSKLKDFTGREKPTVIT</sequence>
<evidence type="ECO:0000256" key="13">
    <source>
        <dbReference type="ARBA" id="ARBA00022946"/>
    </source>
</evidence>
<reference evidence="23" key="2">
    <citation type="submission" date="2025-08" db="UniProtKB">
        <authorList>
            <consortium name="RefSeq"/>
        </authorList>
    </citation>
    <scope>IDENTIFICATION</scope>
</reference>
<evidence type="ECO:0000256" key="1">
    <source>
        <dbReference type="ARBA" id="ARBA00000443"/>
    </source>
</evidence>
<evidence type="ECO:0000313" key="23">
    <source>
        <dbReference type="RefSeq" id="XP_016733351.1"/>
    </source>
</evidence>
<proteinExistence type="inferred from homology"/>
<keyword evidence="22" id="KW-1185">Reference proteome</keyword>
<evidence type="ECO:0000256" key="8">
    <source>
        <dbReference type="ARBA" id="ARBA00022528"/>
    </source>
</evidence>
<evidence type="ECO:0000256" key="6">
    <source>
        <dbReference type="ARBA" id="ARBA00012728"/>
    </source>
</evidence>
<evidence type="ECO:0000256" key="16">
    <source>
        <dbReference type="ARBA" id="ARBA00041398"/>
    </source>
</evidence>
<dbReference type="SUPFAM" id="SSF53738">
    <property type="entry name" value="Phosphoglucomutase, first 3 domains"/>
    <property type="match status" value="2"/>
</dbReference>
<dbReference type="InterPro" id="IPR005844">
    <property type="entry name" value="A-D-PHexomutase_a/b/a-I"/>
</dbReference>
<evidence type="ECO:0000256" key="5">
    <source>
        <dbReference type="ARBA" id="ARBA00011245"/>
    </source>
</evidence>
<feature type="domain" description="Alpha-D-phosphohexomutase alpha/beta/alpha" evidence="21">
    <location>
        <begin position="378"/>
        <end position="499"/>
    </location>
</feature>
<dbReference type="SUPFAM" id="SSF55957">
    <property type="entry name" value="Phosphoglucomutase, C-terminal domain"/>
    <property type="match status" value="1"/>
</dbReference>
<dbReference type="Gene3D" id="3.30.310.50">
    <property type="entry name" value="Alpha-D-phosphohexomutase, C-terminal domain"/>
    <property type="match status" value="1"/>
</dbReference>
<name>A0A1U8N2P1_GOSHI</name>
<dbReference type="GO" id="GO:0005829">
    <property type="term" value="C:cytosol"/>
    <property type="evidence" value="ECO:0000318"/>
    <property type="project" value="GO_Central"/>
</dbReference>
<evidence type="ECO:0000256" key="14">
    <source>
        <dbReference type="ARBA" id="ARBA00023235"/>
    </source>
</evidence>
<dbReference type="Pfam" id="PF02879">
    <property type="entry name" value="PGM_PMM_II"/>
    <property type="match status" value="1"/>
</dbReference>
<gene>
    <name evidence="23" type="primary">LOC107944052</name>
</gene>
<evidence type="ECO:0000259" key="19">
    <source>
        <dbReference type="Pfam" id="PF02878"/>
    </source>
</evidence>
<dbReference type="GO" id="GO:0006006">
    <property type="term" value="P:glucose metabolic process"/>
    <property type="evidence" value="ECO:0007669"/>
    <property type="project" value="UniProtKB-KW"/>
</dbReference>
<dbReference type="InterPro" id="IPR016066">
    <property type="entry name" value="A-D-PHexomutase_CS"/>
</dbReference>
<protein>
    <recommendedName>
        <fullName evidence="6">phosphoglucomutase (alpha-D-glucose-1,6-bisphosphate-dependent)</fullName>
        <ecNumber evidence="6">5.4.2.2</ecNumber>
    </recommendedName>
    <alternativeName>
        <fullName evidence="16">Glucose phosphomutase</fullName>
    </alternativeName>
</protein>
<dbReference type="InterPro" id="IPR005846">
    <property type="entry name" value="A-D-PHexomutase_a/b/a-III"/>
</dbReference>
<dbReference type="Pfam" id="PF24947">
    <property type="entry name" value="PGM1_C_vert_fung"/>
    <property type="match status" value="1"/>
</dbReference>
<evidence type="ECO:0000256" key="7">
    <source>
        <dbReference type="ARBA" id="ARBA00022526"/>
    </source>
</evidence>
<dbReference type="FunFam" id="3.40.120.10:FF:000004">
    <property type="entry name" value="Phosphoglucomutase 5"/>
    <property type="match status" value="1"/>
</dbReference>
<dbReference type="Proteomes" id="UP000818029">
    <property type="component" value="Chromosome A12"/>
</dbReference>
<evidence type="ECO:0000256" key="9">
    <source>
        <dbReference type="ARBA" id="ARBA00022553"/>
    </source>
</evidence>
<dbReference type="EC" id="5.4.2.2" evidence="6"/>
<dbReference type="SMR" id="A0A1U8N2P1"/>
<keyword evidence="7" id="KW-0313">Glucose metabolism</keyword>
<feature type="domain" description="Alpha-D-phosphohexomutase alpha/beta/alpha" evidence="20">
    <location>
        <begin position="266"/>
        <end position="369"/>
    </location>
</feature>
<evidence type="ECO:0000256" key="12">
    <source>
        <dbReference type="ARBA" id="ARBA00022842"/>
    </source>
</evidence>
<evidence type="ECO:0000259" key="20">
    <source>
        <dbReference type="Pfam" id="PF02879"/>
    </source>
</evidence>
<evidence type="ECO:0000259" key="21">
    <source>
        <dbReference type="Pfam" id="PF02880"/>
    </source>
</evidence>
<dbReference type="KEGG" id="ghi:107944052"/>
<keyword evidence="9" id="KW-0597">Phosphoprotein</keyword>
<keyword evidence="8" id="KW-0150">Chloroplast</keyword>
<dbReference type="PANTHER" id="PTHR22573:SF59">
    <property type="entry name" value="PHOSPHOGLUCOMUTASE, CHLOROPLASTIC"/>
    <property type="match status" value="1"/>
</dbReference>
<keyword evidence="11" id="KW-0479">Metal-binding</keyword>
<dbReference type="InterPro" id="IPR005845">
    <property type="entry name" value="A-D-PHexomutase_a/b/a-II"/>
</dbReference>
<dbReference type="GO" id="GO:0000287">
    <property type="term" value="F:magnesium ion binding"/>
    <property type="evidence" value="ECO:0007669"/>
    <property type="project" value="InterPro"/>
</dbReference>
<dbReference type="PaxDb" id="3635-A0A1U8N2P1"/>
<evidence type="ECO:0000256" key="17">
    <source>
        <dbReference type="ARBA" id="ARBA00049318"/>
    </source>
</evidence>
<dbReference type="NCBIfam" id="NF005737">
    <property type="entry name" value="PRK07564.1-1"/>
    <property type="match status" value="1"/>
</dbReference>
<evidence type="ECO:0000256" key="3">
    <source>
        <dbReference type="ARBA" id="ARBA00004229"/>
    </source>
</evidence>
<comment type="cofactor">
    <cofactor evidence="2">
        <name>Mg(2+)</name>
        <dbReference type="ChEBI" id="CHEBI:18420"/>
    </cofactor>
</comment>
<dbReference type="PRINTS" id="PR00509">
    <property type="entry name" value="PGMPMM"/>
</dbReference>
<dbReference type="RefSeq" id="XP_016733351.1">
    <property type="nucleotide sequence ID" value="XM_016877862.2"/>
</dbReference>
<dbReference type="FunFam" id="3.30.310.50:FF:000002">
    <property type="entry name" value="Phosphoglucomutase 5"/>
    <property type="match status" value="1"/>
</dbReference>
<keyword evidence="12" id="KW-0460">Magnesium</keyword>
<comment type="subunit">
    <text evidence="5">Monomer.</text>
</comment>
<comment type="catalytic activity">
    <reaction evidence="17">
        <text>alpha-D-glucose 1,6-bisphosphate + L-seryl-[protein] = O-phospho-L-seryl-[protein] + alpha-D-glucose 6-phosphate</text>
        <dbReference type="Rhea" id="RHEA:68752"/>
        <dbReference type="Rhea" id="RHEA-COMP:9863"/>
        <dbReference type="Rhea" id="RHEA-COMP:11604"/>
        <dbReference type="ChEBI" id="CHEBI:29999"/>
        <dbReference type="ChEBI" id="CHEBI:58225"/>
        <dbReference type="ChEBI" id="CHEBI:58392"/>
        <dbReference type="ChEBI" id="CHEBI:83421"/>
    </reaction>
</comment>
<dbReference type="InterPro" id="IPR036900">
    <property type="entry name" value="A-D-PHexomutase_C_sf"/>
</dbReference>
<reference evidence="22" key="1">
    <citation type="journal article" date="2020" name="Nat. Genet.">
        <title>Genomic diversifications of five Gossypium allopolyploid species and their impact on cotton improvement.</title>
        <authorList>
            <person name="Chen Z.J."/>
            <person name="Sreedasyam A."/>
            <person name="Ando A."/>
            <person name="Song Q."/>
            <person name="De Santiago L.M."/>
            <person name="Hulse-Kemp A.M."/>
            <person name="Ding M."/>
            <person name="Ye W."/>
            <person name="Kirkbride R.C."/>
            <person name="Jenkins J."/>
            <person name="Plott C."/>
            <person name="Lovell J."/>
            <person name="Lin Y.M."/>
            <person name="Vaughn R."/>
            <person name="Liu B."/>
            <person name="Simpson S."/>
            <person name="Scheffler B.E."/>
            <person name="Wen L."/>
            <person name="Saski C.A."/>
            <person name="Grover C.E."/>
            <person name="Hu G."/>
            <person name="Conover J.L."/>
            <person name="Carlson J.W."/>
            <person name="Shu S."/>
            <person name="Boston L.B."/>
            <person name="Williams M."/>
            <person name="Peterson D.G."/>
            <person name="McGee K."/>
            <person name="Jones D.C."/>
            <person name="Wendel J.F."/>
            <person name="Stelly D.M."/>
            <person name="Grimwood J."/>
            <person name="Schmutz J."/>
        </authorList>
    </citation>
    <scope>NUCLEOTIDE SEQUENCE [LARGE SCALE GENOMIC DNA]</scope>
    <source>
        <strain evidence="22">cv. TM-1</strain>
    </source>
</reference>
<dbReference type="GO" id="GO:0004614">
    <property type="term" value="F:phosphoglucomutase activity"/>
    <property type="evidence" value="ECO:0000318"/>
    <property type="project" value="GO_Central"/>
</dbReference>
<dbReference type="GeneID" id="107944052"/>
<comment type="catalytic activity">
    <reaction evidence="18">
        <text>O-phospho-L-seryl-[protein] + alpha-D-glucose 1-phosphate = alpha-D-glucose 1,6-bisphosphate + L-seryl-[protein]</text>
        <dbReference type="Rhea" id="RHEA:68748"/>
        <dbReference type="Rhea" id="RHEA-COMP:9863"/>
        <dbReference type="Rhea" id="RHEA-COMP:11604"/>
        <dbReference type="ChEBI" id="CHEBI:29999"/>
        <dbReference type="ChEBI" id="CHEBI:58392"/>
        <dbReference type="ChEBI" id="CHEBI:58601"/>
        <dbReference type="ChEBI" id="CHEBI:83421"/>
    </reaction>
</comment>
<dbReference type="GO" id="GO:0009507">
    <property type="term" value="C:chloroplast"/>
    <property type="evidence" value="ECO:0007669"/>
    <property type="project" value="UniProtKB-SubCell"/>
</dbReference>
<evidence type="ECO:0000256" key="15">
    <source>
        <dbReference type="ARBA" id="ARBA00023277"/>
    </source>
</evidence>
<dbReference type="Pfam" id="PF02880">
    <property type="entry name" value="PGM_PMM_III"/>
    <property type="match status" value="1"/>
</dbReference>